<evidence type="ECO:0000313" key="15">
    <source>
        <dbReference type="EMBL" id="CAL5134702.1"/>
    </source>
</evidence>
<evidence type="ECO:0000256" key="14">
    <source>
        <dbReference type="SAM" id="MobiDB-lite"/>
    </source>
</evidence>
<dbReference type="EC" id="2.5.1.58" evidence="4"/>
<evidence type="ECO:0000256" key="2">
    <source>
        <dbReference type="ARBA" id="ARBA00006734"/>
    </source>
</evidence>
<dbReference type="PROSITE" id="PS51147">
    <property type="entry name" value="PFTA"/>
    <property type="match status" value="5"/>
</dbReference>
<evidence type="ECO:0000256" key="3">
    <source>
        <dbReference type="ARBA" id="ARBA00012700"/>
    </source>
</evidence>
<evidence type="ECO:0000256" key="12">
    <source>
        <dbReference type="ARBA" id="ARBA00043086"/>
    </source>
</evidence>
<evidence type="ECO:0000256" key="10">
    <source>
        <dbReference type="ARBA" id="ARBA00041392"/>
    </source>
</evidence>
<dbReference type="PANTHER" id="PTHR11129:SF1">
    <property type="entry name" value="PROTEIN FARNESYLTRANSFERASE_GERANYLGERANYLTRANSFERASE TYPE-1 SUBUNIT ALPHA"/>
    <property type="match status" value="1"/>
</dbReference>
<dbReference type="Proteomes" id="UP001497525">
    <property type="component" value="Unassembled WGS sequence"/>
</dbReference>
<keyword evidence="8" id="KW-0460">Magnesium</keyword>
<evidence type="ECO:0000256" key="8">
    <source>
        <dbReference type="ARBA" id="ARBA00022842"/>
    </source>
</evidence>
<dbReference type="InterPro" id="IPR002088">
    <property type="entry name" value="Prenyl_trans_a"/>
</dbReference>
<protein>
    <recommendedName>
        <fullName evidence="9">Protein farnesyltransferase/geranylgeranyltransferase type-1 subunit alpha</fullName>
        <ecNumber evidence="4">2.5.1.58</ecNumber>
        <ecNumber evidence="3">2.5.1.59</ecNumber>
    </recommendedName>
    <alternativeName>
        <fullName evidence="12">CAAX farnesyltransferase subunit alpha</fullName>
    </alternativeName>
    <alternativeName>
        <fullName evidence="11">FTase-alpha</fullName>
    </alternativeName>
    <alternativeName>
        <fullName evidence="10">Ras proteins prenyltransferase subunit alpha</fullName>
    </alternativeName>
    <alternativeName>
        <fullName evidence="13">Type I protein geranyl-geranyltransferase subunit alpha</fullName>
    </alternativeName>
</protein>
<evidence type="ECO:0000313" key="16">
    <source>
        <dbReference type="Proteomes" id="UP001497525"/>
    </source>
</evidence>
<dbReference type="GO" id="GO:0004660">
    <property type="term" value="F:protein farnesyltransferase activity"/>
    <property type="evidence" value="ECO:0007669"/>
    <property type="project" value="UniProtKB-EC"/>
</dbReference>
<keyword evidence="5" id="KW-0637">Prenyltransferase</keyword>
<dbReference type="Gene3D" id="1.25.40.120">
    <property type="entry name" value="Protein prenylyltransferase"/>
    <property type="match status" value="2"/>
</dbReference>
<evidence type="ECO:0000256" key="5">
    <source>
        <dbReference type="ARBA" id="ARBA00022602"/>
    </source>
</evidence>
<dbReference type="SUPFAM" id="SSF48439">
    <property type="entry name" value="Protein prenylyltransferase"/>
    <property type="match status" value="1"/>
</dbReference>
<feature type="compositionally biased region" description="Polar residues" evidence="14">
    <location>
        <begin position="242"/>
        <end position="255"/>
    </location>
</feature>
<reference evidence="15" key="1">
    <citation type="submission" date="2024-06" db="EMBL/GenBank/DDBJ databases">
        <authorList>
            <person name="Liu X."/>
            <person name="Lenzi L."/>
            <person name="Haldenby T S."/>
            <person name="Uol C."/>
        </authorList>
    </citation>
    <scope>NUCLEOTIDE SEQUENCE</scope>
</reference>
<evidence type="ECO:0000256" key="1">
    <source>
        <dbReference type="ARBA" id="ARBA00001946"/>
    </source>
</evidence>
<dbReference type="GO" id="GO:0005953">
    <property type="term" value="C:CAAX-protein geranylgeranyltransferase complex"/>
    <property type="evidence" value="ECO:0007669"/>
    <property type="project" value="TreeGrafter"/>
</dbReference>
<dbReference type="EMBL" id="CAXLJL010000223">
    <property type="protein sequence ID" value="CAL5134702.1"/>
    <property type="molecule type" value="Genomic_DNA"/>
</dbReference>
<gene>
    <name evidence="15" type="ORF">CDAUBV1_LOCUS8676</name>
</gene>
<evidence type="ECO:0000256" key="7">
    <source>
        <dbReference type="ARBA" id="ARBA00022737"/>
    </source>
</evidence>
<organism evidence="15 16">
    <name type="scientific">Calicophoron daubneyi</name>
    <name type="common">Rumen fluke</name>
    <name type="synonym">Paramphistomum daubneyi</name>
    <dbReference type="NCBI Taxonomy" id="300641"/>
    <lineage>
        <taxon>Eukaryota</taxon>
        <taxon>Metazoa</taxon>
        <taxon>Spiralia</taxon>
        <taxon>Lophotrochozoa</taxon>
        <taxon>Platyhelminthes</taxon>
        <taxon>Trematoda</taxon>
        <taxon>Digenea</taxon>
        <taxon>Plagiorchiida</taxon>
        <taxon>Pronocephalata</taxon>
        <taxon>Paramphistomoidea</taxon>
        <taxon>Paramphistomidae</taxon>
        <taxon>Calicophoron</taxon>
    </lineage>
</organism>
<comment type="similarity">
    <text evidence="2">Belongs to the protein prenyltransferase subunit alpha family.</text>
</comment>
<proteinExistence type="inferred from homology"/>
<evidence type="ECO:0000256" key="13">
    <source>
        <dbReference type="ARBA" id="ARBA00043219"/>
    </source>
</evidence>
<evidence type="ECO:0000256" key="4">
    <source>
        <dbReference type="ARBA" id="ARBA00012702"/>
    </source>
</evidence>
<comment type="cofactor">
    <cofactor evidence="1">
        <name>Mg(2+)</name>
        <dbReference type="ChEBI" id="CHEBI:18420"/>
    </cofactor>
</comment>
<name>A0AAV2TEK5_CALDB</name>
<evidence type="ECO:0000256" key="11">
    <source>
        <dbReference type="ARBA" id="ARBA00042436"/>
    </source>
</evidence>
<dbReference type="PANTHER" id="PTHR11129">
    <property type="entry name" value="PROTEIN FARNESYLTRANSFERASE ALPHA SUBUNIT/RAB GERANYLGERANYL TRANSFERASE ALPHA SUBUNIT"/>
    <property type="match status" value="1"/>
</dbReference>
<dbReference type="AlphaFoldDB" id="A0AAV2TEK5"/>
<accession>A0AAV2TEK5</accession>
<dbReference type="GO" id="GO:0005965">
    <property type="term" value="C:protein farnesyltransferase complex"/>
    <property type="evidence" value="ECO:0007669"/>
    <property type="project" value="TreeGrafter"/>
</dbReference>
<dbReference type="GO" id="GO:0004662">
    <property type="term" value="F:CAAX-protein geranylgeranyltransferase activity"/>
    <property type="evidence" value="ECO:0007669"/>
    <property type="project" value="UniProtKB-EC"/>
</dbReference>
<evidence type="ECO:0000256" key="9">
    <source>
        <dbReference type="ARBA" id="ARBA00040965"/>
    </source>
</evidence>
<dbReference type="Pfam" id="PF01239">
    <property type="entry name" value="PPTA"/>
    <property type="match status" value="5"/>
</dbReference>
<dbReference type="EC" id="2.5.1.59" evidence="3"/>
<keyword evidence="7" id="KW-0677">Repeat</keyword>
<comment type="caution">
    <text evidence="15">The sequence shown here is derived from an EMBL/GenBank/DDBJ whole genome shotgun (WGS) entry which is preliminary data.</text>
</comment>
<feature type="region of interest" description="Disordered" evidence="14">
    <location>
        <begin position="242"/>
        <end position="276"/>
    </location>
</feature>
<sequence length="417" mass="47111">MCAELYKNRPEWADVTPVPQDDGGRRIVKIAYSPQFVDANDYMRAVLLKDERSERALDVTSTVLLLNPANYTVWEYRRRILESVSSDLKQELKFVSSLIDEHPKNYQLWHHRQWLIRKLAGEQHGITSDPWALRELDFTASVISDDSKNYHGWQYRRWVVNYFKMPVAGELQYTKALITEDMYNNSAWNHRFVVVTRDEGLTPDVLKREIEFVQNSIRTAPNNESAWNYFYGLLVPAPTITAGSQQRTNSPSSAGRSDADHGDPSQDACQKSPPVRLITLPPPVANLRLMRNFAEDLAAKDMVAADSSALLGFLVEVYTDCLQVRIAQHTGGKNTEQPAAETVDTQSKSVEPTGLVGEVRAEGEALASEEESISDLLELALSTCDRLATEVDRIRANYWRYRARQLTSLASEAGLDS</sequence>
<keyword evidence="6" id="KW-0808">Transferase</keyword>
<evidence type="ECO:0000256" key="6">
    <source>
        <dbReference type="ARBA" id="ARBA00022679"/>
    </source>
</evidence>